<name>M8DBS1_9BACL</name>
<proteinExistence type="predicted"/>
<protein>
    <submittedName>
        <fullName evidence="2">Uncharacterized protein</fullName>
    </submittedName>
</protein>
<dbReference type="STRING" id="1300222.I532_19671"/>
<feature type="compositionally biased region" description="Polar residues" evidence="1">
    <location>
        <begin position="44"/>
        <end position="54"/>
    </location>
</feature>
<accession>M8DBS1</accession>
<comment type="caution">
    <text evidence="2">The sequence shown here is derived from an EMBL/GenBank/DDBJ whole genome shotgun (WGS) entry which is preliminary data.</text>
</comment>
<evidence type="ECO:0000313" key="2">
    <source>
        <dbReference type="EMBL" id="EMT50858.1"/>
    </source>
</evidence>
<organism evidence="2 3">
    <name type="scientific">Brevibacillus borstelensis AK1</name>
    <dbReference type="NCBI Taxonomy" id="1300222"/>
    <lineage>
        <taxon>Bacteria</taxon>
        <taxon>Bacillati</taxon>
        <taxon>Bacillota</taxon>
        <taxon>Bacilli</taxon>
        <taxon>Bacillales</taxon>
        <taxon>Paenibacillaceae</taxon>
        <taxon>Brevibacillus</taxon>
    </lineage>
</organism>
<evidence type="ECO:0000256" key="1">
    <source>
        <dbReference type="SAM" id="MobiDB-lite"/>
    </source>
</evidence>
<feature type="region of interest" description="Disordered" evidence="1">
    <location>
        <begin position="1"/>
        <end position="28"/>
    </location>
</feature>
<dbReference type="AlphaFoldDB" id="M8DBS1"/>
<dbReference type="GeneID" id="89499781"/>
<dbReference type="EMBL" id="APBN01000011">
    <property type="protein sequence ID" value="EMT50858.1"/>
    <property type="molecule type" value="Genomic_DNA"/>
</dbReference>
<feature type="region of interest" description="Disordered" evidence="1">
    <location>
        <begin position="40"/>
        <end position="63"/>
    </location>
</feature>
<dbReference type="OrthoDB" id="9962152at2"/>
<dbReference type="Proteomes" id="UP000012081">
    <property type="component" value="Unassembled WGS sequence"/>
</dbReference>
<evidence type="ECO:0000313" key="3">
    <source>
        <dbReference type="Proteomes" id="UP000012081"/>
    </source>
</evidence>
<dbReference type="RefSeq" id="WP_003390376.1">
    <property type="nucleotide sequence ID" value="NZ_APBN01000011.1"/>
</dbReference>
<reference evidence="2 3" key="1">
    <citation type="submission" date="2013-03" db="EMBL/GenBank/DDBJ databases">
        <title>Assembly of a new bacterial strain Brevibacillus borstelensis AK1.</title>
        <authorList>
            <person name="Rajan I."/>
            <person name="PoliReddy D."/>
            <person name="Sugumar T."/>
            <person name="Rathinam K."/>
            <person name="Alqarawi S."/>
            <person name="Khalil A.B."/>
            <person name="Sivakumar N."/>
        </authorList>
    </citation>
    <scope>NUCLEOTIDE SEQUENCE [LARGE SCALE GENOMIC DNA]</scope>
    <source>
        <strain evidence="2 3">AK1</strain>
    </source>
</reference>
<sequence>MAPEREFPEAMRSIGVPSEMSPTQETNDAPFVEIRAPLRFGESVENSDPSAQDTAQEEQFEIE</sequence>
<gene>
    <name evidence="2" type="ORF">I532_19671</name>
</gene>
<dbReference type="PATRIC" id="fig|1300222.3.peg.4133"/>
<keyword evidence="3" id="KW-1185">Reference proteome</keyword>